<dbReference type="GO" id="GO:0005509">
    <property type="term" value="F:calcium ion binding"/>
    <property type="evidence" value="ECO:0007669"/>
    <property type="project" value="UniProtKB-UniRule"/>
</dbReference>
<evidence type="ECO:0000256" key="2">
    <source>
        <dbReference type="ARBA" id="ARBA00022692"/>
    </source>
</evidence>
<evidence type="ECO:0000256" key="3">
    <source>
        <dbReference type="ARBA" id="ARBA00022737"/>
    </source>
</evidence>
<feature type="domain" description="Cadherin" evidence="10">
    <location>
        <begin position="240"/>
        <end position="350"/>
    </location>
</feature>
<dbReference type="EMBL" id="JAFIRN010000002">
    <property type="protein sequence ID" value="KAG5855651.1"/>
    <property type="molecule type" value="Genomic_DNA"/>
</dbReference>
<dbReference type="Pfam" id="PF00028">
    <property type="entry name" value="Cadherin"/>
    <property type="match status" value="3"/>
</dbReference>
<evidence type="ECO:0000256" key="1">
    <source>
        <dbReference type="ARBA" id="ARBA00004167"/>
    </source>
</evidence>
<protein>
    <recommendedName>
        <fullName evidence="10">Cadherin domain-containing protein</fullName>
    </recommendedName>
</protein>
<dbReference type="InterPro" id="IPR020894">
    <property type="entry name" value="Cadherin_CS"/>
</dbReference>
<dbReference type="AlphaFoldDB" id="A0A9D3MXJ7"/>
<evidence type="ECO:0000256" key="4">
    <source>
        <dbReference type="ARBA" id="ARBA00022837"/>
    </source>
</evidence>
<dbReference type="InterPro" id="IPR050174">
    <property type="entry name" value="Protocadherin/Cadherin-CA"/>
</dbReference>
<dbReference type="InterPro" id="IPR002126">
    <property type="entry name" value="Cadherin-like_dom"/>
</dbReference>
<reference evidence="11" key="1">
    <citation type="submission" date="2021-01" db="EMBL/GenBank/DDBJ databases">
        <title>A chromosome-scale assembly of European eel, Anguilla anguilla.</title>
        <authorList>
            <person name="Henkel C."/>
            <person name="Jong-Raadsen S.A."/>
            <person name="Dufour S."/>
            <person name="Weltzien F.-A."/>
            <person name="Palstra A.P."/>
            <person name="Pelster B."/>
            <person name="Spaink H.P."/>
            <person name="Van Den Thillart G.E."/>
            <person name="Jansen H."/>
            <person name="Zahm M."/>
            <person name="Klopp C."/>
            <person name="Cedric C."/>
            <person name="Louis A."/>
            <person name="Berthelot C."/>
            <person name="Parey E."/>
            <person name="Roest Crollius H."/>
            <person name="Montfort J."/>
            <person name="Robinson-Rechavi M."/>
            <person name="Bucao C."/>
            <person name="Bouchez O."/>
            <person name="Gislard M."/>
            <person name="Lluch J."/>
            <person name="Milhes M."/>
            <person name="Lampietro C."/>
            <person name="Lopez Roques C."/>
            <person name="Donnadieu C."/>
            <person name="Braasch I."/>
            <person name="Desvignes T."/>
            <person name="Postlethwait J."/>
            <person name="Bobe J."/>
            <person name="Guiguen Y."/>
            <person name="Dirks R."/>
        </authorList>
    </citation>
    <scope>NUCLEOTIDE SEQUENCE</scope>
    <source>
        <strain evidence="11">Tag_6206</strain>
        <tissue evidence="11">Liver</tissue>
    </source>
</reference>
<dbReference type="GO" id="GO:0009653">
    <property type="term" value="P:anatomical structure morphogenesis"/>
    <property type="evidence" value="ECO:0007669"/>
    <property type="project" value="UniProtKB-ARBA"/>
</dbReference>
<gene>
    <name evidence="11" type="ORF">ANANG_G00051370</name>
</gene>
<dbReference type="FunFam" id="2.60.40.60:FF:000092">
    <property type="entry name" value="Protocadherin 8"/>
    <property type="match status" value="2"/>
</dbReference>
<dbReference type="SMART" id="SM00112">
    <property type="entry name" value="CA"/>
    <property type="match status" value="3"/>
</dbReference>
<keyword evidence="7" id="KW-0325">Glycoprotein</keyword>
<evidence type="ECO:0000313" key="12">
    <source>
        <dbReference type="Proteomes" id="UP001044222"/>
    </source>
</evidence>
<dbReference type="PANTHER" id="PTHR24028:SF328">
    <property type="entry name" value="CADHERIN-3"/>
    <property type="match status" value="1"/>
</dbReference>
<dbReference type="PROSITE" id="PS50268">
    <property type="entry name" value="CADHERIN_2"/>
    <property type="match status" value="3"/>
</dbReference>
<proteinExistence type="predicted"/>
<keyword evidence="5" id="KW-1133">Transmembrane helix</keyword>
<sequence>MGTIDSILFLIILCCYCFKNTGGNPIDTSVLNCDVGSNKELGPVDEGYNGAVEEFTGVLAGTNVQLVDYLFPSHIQFLELMFFPENSTATVYSKSALDADVFIASQRKLYYSLRCSNNVENKRVLMLNDLNDNTPIFDALAYNTTVPERLAVNSAVIQVRATDADVSPAYNRITYSIMQPIPSEFEMTFDGTIVLKKSLNYNVATGYNFMVKARDDGDRSATVPVTITVEDFDNMNPYFNQSLYNAVIPELEVGEFLSIQPEAIEARDGDTGINQPIIYSISAVSPSDYTSSFTIDAVSGIITVVNSLDREEVAMVTVNIKAAQSDDSLKTAQAVVSVTVEDVNDNAPEFDQSGYSATILENSPDGSLVLRAGVTDRDEGGFNGTLRIIPDSAPFSISPNGTVLVKNSTALDREETPRFSLQVVAVDSPTNGLSATAQLNITILDVNDNNPQFLPLPDPVLIPEGNYSDQNPWDVCQISTTDLDQGDNGKVTLSLSNPSALFQFREVSTGQPLP</sequence>
<evidence type="ECO:0000313" key="11">
    <source>
        <dbReference type="EMBL" id="KAG5855651.1"/>
    </source>
</evidence>
<feature type="domain" description="Cadherin" evidence="10">
    <location>
        <begin position="138"/>
        <end position="239"/>
    </location>
</feature>
<keyword evidence="12" id="KW-1185">Reference proteome</keyword>
<organism evidence="11 12">
    <name type="scientific">Anguilla anguilla</name>
    <name type="common">European freshwater eel</name>
    <name type="synonym">Muraena anguilla</name>
    <dbReference type="NCBI Taxonomy" id="7936"/>
    <lineage>
        <taxon>Eukaryota</taxon>
        <taxon>Metazoa</taxon>
        <taxon>Chordata</taxon>
        <taxon>Craniata</taxon>
        <taxon>Vertebrata</taxon>
        <taxon>Euteleostomi</taxon>
        <taxon>Actinopterygii</taxon>
        <taxon>Neopterygii</taxon>
        <taxon>Teleostei</taxon>
        <taxon>Anguilliformes</taxon>
        <taxon>Anguillidae</taxon>
        <taxon>Anguilla</taxon>
    </lineage>
</organism>
<keyword evidence="4 8" id="KW-0106">Calcium</keyword>
<keyword evidence="2" id="KW-0812">Transmembrane</keyword>
<dbReference type="CDD" id="cd11304">
    <property type="entry name" value="Cadherin_repeat"/>
    <property type="match status" value="3"/>
</dbReference>
<evidence type="ECO:0000256" key="6">
    <source>
        <dbReference type="ARBA" id="ARBA00023136"/>
    </source>
</evidence>
<accession>A0A9D3MXJ7</accession>
<dbReference type="Proteomes" id="UP001044222">
    <property type="component" value="Unassembled WGS sequence"/>
</dbReference>
<dbReference type="PROSITE" id="PS00232">
    <property type="entry name" value="CADHERIN_1"/>
    <property type="match status" value="2"/>
</dbReference>
<evidence type="ECO:0000256" key="8">
    <source>
        <dbReference type="PROSITE-ProRule" id="PRU00043"/>
    </source>
</evidence>
<dbReference type="GO" id="GO:0005886">
    <property type="term" value="C:plasma membrane"/>
    <property type="evidence" value="ECO:0007669"/>
    <property type="project" value="InterPro"/>
</dbReference>
<feature type="chain" id="PRO_5038745348" description="Cadherin domain-containing protein" evidence="9">
    <location>
        <begin position="24"/>
        <end position="514"/>
    </location>
</feature>
<keyword evidence="6" id="KW-0472">Membrane</keyword>
<dbReference type="PRINTS" id="PR00205">
    <property type="entry name" value="CADHERIN"/>
</dbReference>
<dbReference type="Gene3D" id="2.60.40.60">
    <property type="entry name" value="Cadherins"/>
    <property type="match status" value="4"/>
</dbReference>
<evidence type="ECO:0000259" key="10">
    <source>
        <dbReference type="PROSITE" id="PS50268"/>
    </source>
</evidence>
<comment type="subcellular location">
    <subcellularLocation>
        <location evidence="1">Membrane</location>
        <topology evidence="1">Single-pass membrane protein</topology>
    </subcellularLocation>
</comment>
<feature type="signal peptide" evidence="9">
    <location>
        <begin position="1"/>
        <end position="23"/>
    </location>
</feature>
<feature type="domain" description="Cadherin" evidence="10">
    <location>
        <begin position="351"/>
        <end position="453"/>
    </location>
</feature>
<dbReference type="InterPro" id="IPR015919">
    <property type="entry name" value="Cadherin-like_sf"/>
</dbReference>
<dbReference type="SUPFAM" id="SSF49313">
    <property type="entry name" value="Cadherin-like"/>
    <property type="match status" value="4"/>
</dbReference>
<name>A0A9D3MXJ7_ANGAN</name>
<keyword evidence="3" id="KW-0677">Repeat</keyword>
<dbReference type="PANTHER" id="PTHR24028">
    <property type="entry name" value="CADHERIN-87A"/>
    <property type="match status" value="1"/>
</dbReference>
<evidence type="ECO:0000256" key="5">
    <source>
        <dbReference type="ARBA" id="ARBA00022989"/>
    </source>
</evidence>
<evidence type="ECO:0000256" key="9">
    <source>
        <dbReference type="SAM" id="SignalP"/>
    </source>
</evidence>
<evidence type="ECO:0000256" key="7">
    <source>
        <dbReference type="ARBA" id="ARBA00023180"/>
    </source>
</evidence>
<keyword evidence="9" id="KW-0732">Signal</keyword>
<dbReference type="GO" id="GO:0007156">
    <property type="term" value="P:homophilic cell adhesion via plasma membrane adhesion molecules"/>
    <property type="evidence" value="ECO:0007669"/>
    <property type="project" value="InterPro"/>
</dbReference>
<comment type="caution">
    <text evidence="11">The sequence shown here is derived from an EMBL/GenBank/DDBJ whole genome shotgun (WGS) entry which is preliminary data.</text>
</comment>